<dbReference type="InterPro" id="IPR014710">
    <property type="entry name" value="RmlC-like_jellyroll"/>
</dbReference>
<proteinExistence type="predicted"/>
<dbReference type="PANTHER" id="PTHR45638">
    <property type="entry name" value="CYCLIC NUCLEOTIDE-GATED CATION CHANNEL SUBUNIT A"/>
    <property type="match status" value="1"/>
</dbReference>
<evidence type="ECO:0000259" key="10">
    <source>
        <dbReference type="PROSITE" id="PS50042"/>
    </source>
</evidence>
<evidence type="ECO:0000256" key="4">
    <source>
        <dbReference type="ARBA" id="ARBA00022989"/>
    </source>
</evidence>
<dbReference type="STRING" id="1754192.A0A1Y1X543"/>
<dbReference type="EMBL" id="MCFG01000131">
    <property type="protein sequence ID" value="ORX80937.1"/>
    <property type="molecule type" value="Genomic_DNA"/>
</dbReference>
<dbReference type="SUPFAM" id="SSF51206">
    <property type="entry name" value="cAMP-binding domain-like"/>
    <property type="match status" value="2"/>
</dbReference>
<sequence length="297" mass="33931">MDVFQLTKNKLDEVLKKYPEVSEKIKAEAQVRFKYNEAREKAKLDNKQEAETEVEIVREKLKVVPLFQQCDTGFLHQLALSMKLCIFEQNQLIIRRGDVANSMFFIISGEVQVESDDGSKVYAEMGQNSFFGEVALFYDIRRTANIRAKSQCTVMELYKDVLDKLLKKYQDIENKMKAIAKENYDLFQKREQEIKIASSKGGESDGSAYNVEATVFYLERVPLFKKCTKSFFNSLALHTSIKSYQKGENIIKKGDVANEMYIIINGKVQVVSEDGSKTFDSMKAGAFFGEGKIISLK</sequence>
<keyword evidence="12" id="KW-1185">Reference proteome</keyword>
<accession>A0A1Y1X543</accession>
<keyword evidence="7" id="KW-1071">Ligand-gated ion channel</keyword>
<keyword evidence="3" id="KW-0812">Transmembrane</keyword>
<evidence type="ECO:0000313" key="12">
    <source>
        <dbReference type="Proteomes" id="UP000193944"/>
    </source>
</evidence>
<dbReference type="InterPro" id="IPR018488">
    <property type="entry name" value="cNMP-bd_CS"/>
</dbReference>
<dbReference type="PANTHER" id="PTHR45638:SF11">
    <property type="entry name" value="CYCLIC NUCLEOTIDE-GATED CATION CHANNEL SUBUNIT A"/>
    <property type="match status" value="1"/>
</dbReference>
<evidence type="ECO:0000256" key="1">
    <source>
        <dbReference type="ARBA" id="ARBA00004141"/>
    </source>
</evidence>
<reference evidence="11 12" key="2">
    <citation type="submission" date="2016-08" db="EMBL/GenBank/DDBJ databases">
        <title>Pervasive Adenine N6-methylation of Active Genes in Fungi.</title>
        <authorList>
            <consortium name="DOE Joint Genome Institute"/>
            <person name="Mondo S.J."/>
            <person name="Dannebaum R.O."/>
            <person name="Kuo R.C."/>
            <person name="Labutti K."/>
            <person name="Haridas S."/>
            <person name="Kuo A."/>
            <person name="Salamov A."/>
            <person name="Ahrendt S.R."/>
            <person name="Lipzen A."/>
            <person name="Sullivan W."/>
            <person name="Andreopoulos W.B."/>
            <person name="Clum A."/>
            <person name="Lindquist E."/>
            <person name="Daum C."/>
            <person name="Ramamoorthy G.K."/>
            <person name="Gryganskyi A."/>
            <person name="Culley D."/>
            <person name="Magnuson J.K."/>
            <person name="James T.Y."/>
            <person name="O'Malley M.A."/>
            <person name="Stajich J.E."/>
            <person name="Spatafora J.W."/>
            <person name="Visel A."/>
            <person name="Grigoriev I.V."/>
        </authorList>
    </citation>
    <scope>NUCLEOTIDE SEQUENCE [LARGE SCALE GENOMIC DNA]</scope>
    <source>
        <strain evidence="11 12">S4</strain>
    </source>
</reference>
<dbReference type="InterPro" id="IPR000595">
    <property type="entry name" value="cNMP-bd_dom"/>
</dbReference>
<gene>
    <name evidence="11" type="ORF">BCR32DRAFT_204223</name>
</gene>
<comment type="subcellular location">
    <subcellularLocation>
        <location evidence="1">Membrane</location>
        <topology evidence="1">Multi-pass membrane protein</topology>
    </subcellularLocation>
</comment>
<dbReference type="InterPro" id="IPR018490">
    <property type="entry name" value="cNMP-bd_dom_sf"/>
</dbReference>
<dbReference type="PROSITE" id="PS50042">
    <property type="entry name" value="CNMP_BINDING_3"/>
    <property type="match status" value="2"/>
</dbReference>
<evidence type="ECO:0000256" key="6">
    <source>
        <dbReference type="ARBA" id="ARBA00023136"/>
    </source>
</evidence>
<evidence type="ECO:0000256" key="7">
    <source>
        <dbReference type="ARBA" id="ARBA00023286"/>
    </source>
</evidence>
<dbReference type="OrthoDB" id="421226at2759"/>
<reference evidence="11 12" key="1">
    <citation type="submission" date="2016-08" db="EMBL/GenBank/DDBJ databases">
        <title>A Parts List for Fungal Cellulosomes Revealed by Comparative Genomics.</title>
        <authorList>
            <consortium name="DOE Joint Genome Institute"/>
            <person name="Haitjema C.H."/>
            <person name="Gilmore S.P."/>
            <person name="Henske J.K."/>
            <person name="Solomon K.V."/>
            <person name="De Groot R."/>
            <person name="Kuo A."/>
            <person name="Mondo S.J."/>
            <person name="Salamov A.A."/>
            <person name="Labutti K."/>
            <person name="Zhao Z."/>
            <person name="Chiniquy J."/>
            <person name="Barry K."/>
            <person name="Brewer H.M."/>
            <person name="Purvine S.O."/>
            <person name="Wright A.T."/>
            <person name="Boxma B."/>
            <person name="Van Alen T."/>
            <person name="Hackstein J.H."/>
            <person name="Baker S.E."/>
            <person name="Grigoriev I.V."/>
            <person name="O'Malley M.A."/>
        </authorList>
    </citation>
    <scope>NUCLEOTIDE SEQUENCE [LARGE SCALE GENOMIC DNA]</scope>
    <source>
        <strain evidence="11 12">S4</strain>
    </source>
</reference>
<feature type="domain" description="Cyclic nucleotide-binding" evidence="10">
    <location>
        <begin position="66"/>
        <end position="176"/>
    </location>
</feature>
<name>A0A1Y1X543_9FUNG</name>
<feature type="domain" description="Cyclic nucleotide-binding" evidence="10">
    <location>
        <begin position="223"/>
        <end position="297"/>
    </location>
</feature>
<keyword evidence="8" id="KW-0407">Ion channel</keyword>
<evidence type="ECO:0000256" key="2">
    <source>
        <dbReference type="ARBA" id="ARBA00022448"/>
    </source>
</evidence>
<dbReference type="PROSITE" id="PS00888">
    <property type="entry name" value="CNMP_BINDING_1"/>
    <property type="match status" value="2"/>
</dbReference>
<feature type="coiled-coil region" evidence="9">
    <location>
        <begin position="155"/>
        <end position="182"/>
    </location>
</feature>
<dbReference type="PROSITE" id="PS00889">
    <property type="entry name" value="CNMP_BINDING_2"/>
    <property type="match status" value="1"/>
</dbReference>
<dbReference type="GO" id="GO:0044877">
    <property type="term" value="F:protein-containing complex binding"/>
    <property type="evidence" value="ECO:0007669"/>
    <property type="project" value="TreeGrafter"/>
</dbReference>
<dbReference type="GO" id="GO:0005221">
    <property type="term" value="F:intracellularly cyclic nucleotide-activated monoatomic cation channel activity"/>
    <property type="evidence" value="ECO:0007669"/>
    <property type="project" value="InterPro"/>
</dbReference>
<dbReference type="SMART" id="SM00100">
    <property type="entry name" value="cNMP"/>
    <property type="match status" value="1"/>
</dbReference>
<dbReference type="Gene3D" id="2.60.120.10">
    <property type="entry name" value="Jelly Rolls"/>
    <property type="match status" value="2"/>
</dbReference>
<dbReference type="GO" id="GO:0016020">
    <property type="term" value="C:membrane"/>
    <property type="evidence" value="ECO:0007669"/>
    <property type="project" value="UniProtKB-SubCell"/>
</dbReference>
<evidence type="ECO:0000256" key="8">
    <source>
        <dbReference type="ARBA" id="ARBA00023303"/>
    </source>
</evidence>
<keyword evidence="4" id="KW-1133">Transmembrane helix</keyword>
<dbReference type="InterPro" id="IPR050866">
    <property type="entry name" value="CNG_cation_channel"/>
</dbReference>
<dbReference type="Proteomes" id="UP000193944">
    <property type="component" value="Unassembled WGS sequence"/>
</dbReference>
<dbReference type="FunFam" id="2.60.120.10:FF:000057">
    <property type="entry name" value="Cyclic nucleotide-binding domain protein"/>
    <property type="match status" value="1"/>
</dbReference>
<keyword evidence="6" id="KW-0472">Membrane</keyword>
<keyword evidence="2" id="KW-0813">Transport</keyword>
<dbReference type="Pfam" id="PF00027">
    <property type="entry name" value="cNMP_binding"/>
    <property type="match status" value="2"/>
</dbReference>
<evidence type="ECO:0000256" key="3">
    <source>
        <dbReference type="ARBA" id="ARBA00022692"/>
    </source>
</evidence>
<evidence type="ECO:0000256" key="9">
    <source>
        <dbReference type="SAM" id="Coils"/>
    </source>
</evidence>
<comment type="caution">
    <text evidence="11">The sequence shown here is derived from an EMBL/GenBank/DDBJ whole genome shotgun (WGS) entry which is preliminary data.</text>
</comment>
<keyword evidence="9" id="KW-0175">Coiled coil</keyword>
<keyword evidence="5" id="KW-0406">Ion transport</keyword>
<evidence type="ECO:0000256" key="5">
    <source>
        <dbReference type="ARBA" id="ARBA00023065"/>
    </source>
</evidence>
<dbReference type="AlphaFoldDB" id="A0A1Y1X543"/>
<organism evidence="11 12">
    <name type="scientific">Anaeromyces robustus</name>
    <dbReference type="NCBI Taxonomy" id="1754192"/>
    <lineage>
        <taxon>Eukaryota</taxon>
        <taxon>Fungi</taxon>
        <taxon>Fungi incertae sedis</taxon>
        <taxon>Chytridiomycota</taxon>
        <taxon>Chytridiomycota incertae sedis</taxon>
        <taxon>Neocallimastigomycetes</taxon>
        <taxon>Neocallimastigales</taxon>
        <taxon>Neocallimastigaceae</taxon>
        <taxon>Anaeromyces</taxon>
    </lineage>
</organism>
<protein>
    <submittedName>
        <fullName evidence="11">Camp-binding domain-like protein</fullName>
    </submittedName>
</protein>
<dbReference type="CDD" id="cd00038">
    <property type="entry name" value="CAP_ED"/>
    <property type="match status" value="2"/>
</dbReference>
<evidence type="ECO:0000313" key="11">
    <source>
        <dbReference type="EMBL" id="ORX80937.1"/>
    </source>
</evidence>